<sequence length="434" mass="51036">MGIYENFESIKDMLGYRKFTTEEIIEKGYLSESSIAQIDKKMDEAHSVLCHFPIGYTYNENKTSFYRIALSEQFQILKEYPAGTSILDFIALETEEIIAYMKNMSENITTMIEQKASAPDADGIIRFNFTDVTQTAVNSTLAALQKDNFFLFLVNCCFLQYVTELFVYNFYPFIALEHYKKILGNAFNYDEDTDILMPEEADGLYDIAEFINYGIRMTAAFLDYQKDLLTADFDMLLMKDKLFSEYDTLQYLYLMESKDNMRDTYTSTSFNTHLMPIGVHAFNHLDIVNKIIDENMPVREVYDINSVQDWFRYEFMYLAKGNVLYKQCKNCGRFFIPSGRLDSEYCERIDTASGKTCKEVGAINTFVKKHENDEIHQAYTKAYRRMDSRKRTMYISKKEFTEWSKTAREKRKLCEEGQISLEEFQYWLDKSKCR</sequence>
<name>A0A5S4VGR6_9FIRM</name>
<evidence type="ECO:0000313" key="1">
    <source>
        <dbReference type="EMBL" id="TYL58326.1"/>
    </source>
</evidence>
<dbReference type="Pfam" id="PF19553">
    <property type="entry name" value="DUF6076"/>
    <property type="match status" value="1"/>
</dbReference>
<reference evidence="1 2" key="1">
    <citation type="submission" date="2019-08" db="EMBL/GenBank/DDBJ databases">
        <authorList>
            <person name="Duncan S."/>
            <person name="Walker A."/>
        </authorList>
    </citation>
    <scope>NUCLEOTIDE SEQUENCE [LARGE SCALE GENOMIC DNA]</scope>
    <source>
        <strain evidence="1 2">T3WBe13</strain>
    </source>
</reference>
<dbReference type="InterPro" id="IPR045722">
    <property type="entry name" value="DUF6076"/>
</dbReference>
<dbReference type="AlphaFoldDB" id="A0A5S4VGR6"/>
<evidence type="ECO:0000313" key="2">
    <source>
        <dbReference type="Proteomes" id="UP000324327"/>
    </source>
</evidence>
<organism evidence="1 2">
    <name type="scientific">Agathobacter rectalis</name>
    <dbReference type="NCBI Taxonomy" id="39491"/>
    <lineage>
        <taxon>Bacteria</taxon>
        <taxon>Bacillati</taxon>
        <taxon>Bacillota</taxon>
        <taxon>Clostridia</taxon>
        <taxon>Lachnospirales</taxon>
        <taxon>Lachnospiraceae</taxon>
        <taxon>Agathobacter</taxon>
    </lineage>
</organism>
<proteinExistence type="predicted"/>
<accession>A0A5S4VGR6</accession>
<dbReference type="RefSeq" id="WP_147585496.1">
    <property type="nucleotide sequence ID" value="NZ_VSTF01000012.1"/>
</dbReference>
<reference evidence="1 2" key="2">
    <citation type="submission" date="2019-09" db="EMBL/GenBank/DDBJ databases">
        <title>Strain-level analysis of Eubacterium rectale using genomes from metagenomes.</title>
        <authorList>
            <person name="Karcher N."/>
            <person name="Segata N."/>
        </authorList>
    </citation>
    <scope>NUCLEOTIDE SEQUENCE [LARGE SCALE GENOMIC DNA]</scope>
    <source>
        <strain evidence="1 2">T3WBe13</strain>
    </source>
</reference>
<dbReference type="Proteomes" id="UP000324327">
    <property type="component" value="Unassembled WGS sequence"/>
</dbReference>
<protein>
    <submittedName>
        <fullName evidence="1">Uncharacterized protein</fullName>
    </submittedName>
</protein>
<comment type="caution">
    <text evidence="1">The sequence shown here is derived from an EMBL/GenBank/DDBJ whole genome shotgun (WGS) entry which is preliminary data.</text>
</comment>
<dbReference type="EMBL" id="VSTF01000012">
    <property type="protein sequence ID" value="TYL58326.1"/>
    <property type="molecule type" value="Genomic_DNA"/>
</dbReference>
<gene>
    <name evidence="1" type="ORF">FYL31_10715</name>
</gene>